<comment type="subcellular location">
    <subcellularLocation>
        <location evidence="1">Mitochondrion inner membrane</location>
        <topology evidence="1">Peripheral membrane protein</topology>
        <orientation evidence="1">Intermembrane side</orientation>
    </subcellularLocation>
    <subcellularLocation>
        <location evidence="10">Mitochondrion outer membrane</location>
        <topology evidence="10">Peripheral membrane protein</topology>
        <orientation evidence="10">Intermembrane side</orientation>
    </subcellularLocation>
</comment>
<keyword evidence="7" id="KW-0496">Mitochondrion</keyword>
<evidence type="ECO:0000256" key="8">
    <source>
        <dbReference type="ARBA" id="ARBA00023136"/>
    </source>
</evidence>
<dbReference type="SUPFAM" id="SSF69593">
    <property type="entry name" value="Glycerol-3-phosphate (1)-acyltransferase"/>
    <property type="match status" value="1"/>
</dbReference>
<evidence type="ECO:0000256" key="5">
    <source>
        <dbReference type="ARBA" id="ARBA00022792"/>
    </source>
</evidence>
<dbReference type="GO" id="GO:0005741">
    <property type="term" value="C:mitochondrial outer membrane"/>
    <property type="evidence" value="ECO:0007669"/>
    <property type="project" value="UniProtKB-SubCell"/>
</dbReference>
<evidence type="ECO:0000313" key="15">
    <source>
        <dbReference type="Proteomes" id="UP001149074"/>
    </source>
</evidence>
<keyword evidence="5" id="KW-0999">Mitochondrion inner membrane</keyword>
<dbReference type="GO" id="GO:0005743">
    <property type="term" value="C:mitochondrial inner membrane"/>
    <property type="evidence" value="ECO:0007669"/>
    <property type="project" value="UniProtKB-SubCell"/>
</dbReference>
<sequence>MDKCVRREVAVFLQRNPSFDKGSRYPGHSLRARDAKLVYGFFVACASPQASTMDCGATAEAPSLPWRTWSNTTMWGVAGLCRAFLSTLCHAEVHGYDEFTALLDSRKDPAQRSRGLITVSNHISVMDDPLIWGLLPMRFWNKRWSFGSHDICFQTRPLSFFFTMGQVLPTHRLAHSSFGGLGQPAITEAVRLLSKGPFAVDHHRATPERQCFSLQNVCIDPFSDLSIAYTTNGEDAHLAPSAYSRNSHSWVHIFPEGKIHQAPRKTMRYFKWGVARLILEANECPDVVPMWIQGFDDIMHESREFPRFLPRPGKDVSVTFGSKVDTDEIFGEMRSRWQKLRAKIEKRDPQSRDLPAGVLSDELLHNKEAVELRKEVTMKIRNLVLDVRRTRGLPDEDPKEGLVETWLEEGPKREGHMKDDSWVRDI</sequence>
<dbReference type="PANTHER" id="PTHR12497:SF0">
    <property type="entry name" value="TAFAZZIN"/>
    <property type="match status" value="1"/>
</dbReference>
<protein>
    <recommendedName>
        <fullName evidence="12">Tafazzin family protein</fullName>
    </recommendedName>
</protein>
<dbReference type="OrthoDB" id="193467at2759"/>
<evidence type="ECO:0000256" key="1">
    <source>
        <dbReference type="ARBA" id="ARBA00004137"/>
    </source>
</evidence>
<keyword evidence="6" id="KW-0443">Lipid metabolism</keyword>
<keyword evidence="4" id="KW-1000">Mitochondrion outer membrane</keyword>
<dbReference type="GO" id="GO:0035965">
    <property type="term" value="P:cardiolipin acyl-chain remodeling"/>
    <property type="evidence" value="ECO:0007669"/>
    <property type="project" value="TreeGrafter"/>
</dbReference>
<dbReference type="InterPro" id="IPR002123">
    <property type="entry name" value="Plipid/glycerol_acylTrfase"/>
</dbReference>
<dbReference type="GeneID" id="81359809"/>
<name>A0A9W9K1I0_9EURO</name>
<comment type="catalytic activity">
    <reaction evidence="11">
        <text>1'-[1,2-diacyl-sn-glycero-3-phospho],3'-[1-acyl-sn-glycero-3-phospho]-glycerol + a 1,2-diacyl-sn-glycero-3-phosphocholine = a cardiolipin + a 1-acyl-sn-glycero-3-phosphocholine</text>
        <dbReference type="Rhea" id="RHEA:33731"/>
        <dbReference type="ChEBI" id="CHEBI:57643"/>
        <dbReference type="ChEBI" id="CHEBI:58168"/>
        <dbReference type="ChEBI" id="CHEBI:62237"/>
        <dbReference type="ChEBI" id="CHEBI:64743"/>
    </reaction>
    <physiologicalReaction direction="left-to-right" evidence="11">
        <dbReference type="Rhea" id="RHEA:33732"/>
    </physiologicalReaction>
    <physiologicalReaction direction="right-to-left" evidence="11">
        <dbReference type="Rhea" id="RHEA:33733"/>
    </physiologicalReaction>
</comment>
<evidence type="ECO:0000256" key="9">
    <source>
        <dbReference type="ARBA" id="ARBA00023315"/>
    </source>
</evidence>
<dbReference type="RefSeq" id="XP_056471636.1">
    <property type="nucleotide sequence ID" value="XM_056620830.1"/>
</dbReference>
<reference evidence="14" key="2">
    <citation type="journal article" date="2023" name="IMA Fungus">
        <title>Comparative genomic study of the Penicillium genus elucidates a diverse pangenome and 15 lateral gene transfer events.</title>
        <authorList>
            <person name="Petersen C."/>
            <person name="Sorensen T."/>
            <person name="Nielsen M.R."/>
            <person name="Sondergaard T.E."/>
            <person name="Sorensen J.L."/>
            <person name="Fitzpatrick D.A."/>
            <person name="Frisvad J.C."/>
            <person name="Nielsen K.L."/>
        </authorList>
    </citation>
    <scope>NUCLEOTIDE SEQUENCE</scope>
    <source>
        <strain evidence="14">IBT 30761</strain>
    </source>
</reference>
<evidence type="ECO:0000256" key="2">
    <source>
        <dbReference type="ARBA" id="ARBA00010524"/>
    </source>
</evidence>
<dbReference type="Pfam" id="PF01553">
    <property type="entry name" value="Acyltransferase"/>
    <property type="match status" value="1"/>
</dbReference>
<dbReference type="CDD" id="cd07989">
    <property type="entry name" value="LPLAT_AGPAT-like"/>
    <property type="match status" value="1"/>
</dbReference>
<proteinExistence type="inferred from homology"/>
<evidence type="ECO:0000256" key="10">
    <source>
        <dbReference type="ARBA" id="ARBA00024323"/>
    </source>
</evidence>
<dbReference type="AlphaFoldDB" id="A0A9W9K1I0"/>
<keyword evidence="15" id="KW-1185">Reference proteome</keyword>
<dbReference type="EMBL" id="JAPQKI010000009">
    <property type="protein sequence ID" value="KAJ5089654.1"/>
    <property type="molecule type" value="Genomic_DNA"/>
</dbReference>
<accession>A0A9W9K1I0</accession>
<keyword evidence="3" id="KW-0808">Transferase</keyword>
<comment type="caution">
    <text evidence="14">The sequence shown here is derived from an EMBL/GenBank/DDBJ whole genome shotgun (WGS) entry which is preliminary data.</text>
</comment>
<evidence type="ECO:0000256" key="3">
    <source>
        <dbReference type="ARBA" id="ARBA00022679"/>
    </source>
</evidence>
<evidence type="ECO:0000259" key="13">
    <source>
        <dbReference type="SMART" id="SM00563"/>
    </source>
</evidence>
<evidence type="ECO:0000313" key="14">
    <source>
        <dbReference type="EMBL" id="KAJ5089654.1"/>
    </source>
</evidence>
<gene>
    <name evidence="14" type="ORF">N7532_008338</name>
</gene>
<feature type="domain" description="Phospholipid/glycerol acyltransferase" evidence="13">
    <location>
        <begin position="116"/>
        <end position="295"/>
    </location>
</feature>
<evidence type="ECO:0000256" key="6">
    <source>
        <dbReference type="ARBA" id="ARBA00023098"/>
    </source>
</evidence>
<evidence type="ECO:0000256" key="7">
    <source>
        <dbReference type="ARBA" id="ARBA00023128"/>
    </source>
</evidence>
<dbReference type="GO" id="GO:0047184">
    <property type="term" value="F:1-acylglycerophosphocholine O-acyltransferase activity"/>
    <property type="evidence" value="ECO:0007669"/>
    <property type="project" value="TreeGrafter"/>
</dbReference>
<dbReference type="InterPro" id="IPR000872">
    <property type="entry name" value="Tafazzin"/>
</dbReference>
<keyword evidence="9" id="KW-0012">Acyltransferase</keyword>
<dbReference type="GO" id="GO:0007007">
    <property type="term" value="P:inner mitochondrial membrane organization"/>
    <property type="evidence" value="ECO:0007669"/>
    <property type="project" value="TreeGrafter"/>
</dbReference>
<evidence type="ECO:0000256" key="12">
    <source>
        <dbReference type="RuleBase" id="RU365062"/>
    </source>
</evidence>
<evidence type="ECO:0000256" key="4">
    <source>
        <dbReference type="ARBA" id="ARBA00022787"/>
    </source>
</evidence>
<comment type="similarity">
    <text evidence="2 12">Belongs to the taffazin family.</text>
</comment>
<dbReference type="PANTHER" id="PTHR12497">
    <property type="entry name" value="TAZ PROTEIN TAFAZZIN"/>
    <property type="match status" value="1"/>
</dbReference>
<keyword evidence="8" id="KW-0472">Membrane</keyword>
<reference evidence="14" key="1">
    <citation type="submission" date="2022-11" db="EMBL/GenBank/DDBJ databases">
        <authorList>
            <person name="Petersen C."/>
        </authorList>
    </citation>
    <scope>NUCLEOTIDE SEQUENCE</scope>
    <source>
        <strain evidence="14">IBT 30761</strain>
    </source>
</reference>
<evidence type="ECO:0000256" key="11">
    <source>
        <dbReference type="ARBA" id="ARBA00047906"/>
    </source>
</evidence>
<organism evidence="14 15">
    <name type="scientific">Penicillium argentinense</name>
    <dbReference type="NCBI Taxonomy" id="1131581"/>
    <lineage>
        <taxon>Eukaryota</taxon>
        <taxon>Fungi</taxon>
        <taxon>Dikarya</taxon>
        <taxon>Ascomycota</taxon>
        <taxon>Pezizomycotina</taxon>
        <taxon>Eurotiomycetes</taxon>
        <taxon>Eurotiomycetidae</taxon>
        <taxon>Eurotiales</taxon>
        <taxon>Aspergillaceae</taxon>
        <taxon>Penicillium</taxon>
    </lineage>
</organism>
<dbReference type="Proteomes" id="UP001149074">
    <property type="component" value="Unassembled WGS sequence"/>
</dbReference>
<dbReference type="SMART" id="SM00563">
    <property type="entry name" value="PlsC"/>
    <property type="match status" value="1"/>
</dbReference>